<feature type="domain" description="SoxA A3" evidence="3">
    <location>
        <begin position="378"/>
        <end position="456"/>
    </location>
</feature>
<dbReference type="InterPro" id="IPR051691">
    <property type="entry name" value="Metab_Enz_Cyan_OpOx_G3PDH"/>
</dbReference>
<dbReference type="Pfam" id="PF17806">
    <property type="entry name" value="SO_alpha_A3"/>
    <property type="match status" value="1"/>
</dbReference>
<protein>
    <submittedName>
        <fullName evidence="4">Hydrogen cyanide synthase subunit HcnB</fullName>
        <ecNumber evidence="4">1.4.99.5</ecNumber>
    </submittedName>
</protein>
<dbReference type="InterPro" id="IPR023753">
    <property type="entry name" value="FAD/NAD-binding_dom"/>
</dbReference>
<proteinExistence type="predicted"/>
<reference evidence="5" key="1">
    <citation type="submission" date="2016-12" db="EMBL/GenBank/DDBJ databases">
        <authorList>
            <person name="Rodrigo-Torres L."/>
            <person name="Arahal R.D."/>
            <person name="Lucena T."/>
        </authorList>
    </citation>
    <scope>NUCLEOTIDE SEQUENCE [LARGE SCALE GENOMIC DNA]</scope>
</reference>
<keyword evidence="5" id="KW-1185">Reference proteome</keyword>
<dbReference type="InterPro" id="IPR041854">
    <property type="entry name" value="BFD-like_2Fe2S-bd_dom_sf"/>
</dbReference>
<dbReference type="PRINTS" id="PR00368">
    <property type="entry name" value="FADPNR"/>
</dbReference>
<keyword evidence="1 4" id="KW-0560">Oxidoreductase</keyword>
<dbReference type="GO" id="GO:0050622">
    <property type="term" value="F:glycine dehydrogenase (cyanide-forming) activity"/>
    <property type="evidence" value="ECO:0007669"/>
    <property type="project" value="UniProtKB-EC"/>
</dbReference>
<dbReference type="InterPro" id="IPR017224">
    <property type="entry name" value="Opine_Oxase_asu/HCN_bsu"/>
</dbReference>
<evidence type="ECO:0000259" key="3">
    <source>
        <dbReference type="Pfam" id="PF17806"/>
    </source>
</evidence>
<evidence type="ECO:0000259" key="2">
    <source>
        <dbReference type="Pfam" id="PF07992"/>
    </source>
</evidence>
<gene>
    <name evidence="4" type="primary">hcnB_2</name>
    <name evidence="4" type="ORF">VQ7734_04193</name>
</gene>
<dbReference type="EC" id="1.4.99.5" evidence="4"/>
<dbReference type="STRING" id="1117707.VQ7734_04193"/>
<dbReference type="SUPFAM" id="SSF51905">
    <property type="entry name" value="FAD/NAD(P)-binding domain"/>
    <property type="match status" value="1"/>
</dbReference>
<dbReference type="PANTHER" id="PTHR42949:SF3">
    <property type="entry name" value="ANAEROBIC GLYCEROL-3-PHOSPHATE DEHYDROGENASE SUBUNIT B"/>
    <property type="match status" value="1"/>
</dbReference>
<dbReference type="AlphaFoldDB" id="A0A1M7Z0N2"/>
<dbReference type="InterPro" id="IPR041117">
    <property type="entry name" value="SoxA_A3"/>
</dbReference>
<organism evidence="4 5">
    <name type="scientific">Vibrio quintilis</name>
    <dbReference type="NCBI Taxonomy" id="1117707"/>
    <lineage>
        <taxon>Bacteria</taxon>
        <taxon>Pseudomonadati</taxon>
        <taxon>Pseudomonadota</taxon>
        <taxon>Gammaproteobacteria</taxon>
        <taxon>Vibrionales</taxon>
        <taxon>Vibrionaceae</taxon>
        <taxon>Vibrio</taxon>
    </lineage>
</organism>
<dbReference type="EMBL" id="FRFG01000063">
    <property type="protein sequence ID" value="SHO58421.1"/>
    <property type="molecule type" value="Genomic_DNA"/>
</dbReference>
<dbReference type="Gene3D" id="1.10.10.1100">
    <property type="entry name" value="BFD-like [2Fe-2S]-binding domain"/>
    <property type="match status" value="1"/>
</dbReference>
<evidence type="ECO:0000313" key="4">
    <source>
        <dbReference type="EMBL" id="SHO58421.1"/>
    </source>
</evidence>
<dbReference type="InterPro" id="IPR036188">
    <property type="entry name" value="FAD/NAD-bd_sf"/>
</dbReference>
<evidence type="ECO:0000256" key="1">
    <source>
        <dbReference type="ARBA" id="ARBA00023002"/>
    </source>
</evidence>
<dbReference type="PIRSF" id="PIRSF037495">
    <property type="entry name" value="Opine_OX_OoxA/HcnB"/>
    <property type="match status" value="1"/>
</dbReference>
<dbReference type="Proteomes" id="UP000184600">
    <property type="component" value="Unassembled WGS sequence"/>
</dbReference>
<feature type="domain" description="FAD/NAD(P)-binding" evidence="2">
    <location>
        <begin position="5"/>
        <end position="320"/>
    </location>
</feature>
<sequence>MRHIDVCVIGSGPAGMKAAAECARAGAQVLLLDEQPAPGGQIYRAVGNGDHPVGKLLGPDYLHGATLVQELAQIETSGRLERITQATVWRIDADKRVYWSQNDQSEVVQARHIILATGATERSFPFPGWTLPGVMTAGAAQILLKTAQIAPQQAVLAGTGPLLYLLAGQLIDMGVPPLALVDTQQPRNYLKAIRYTGGALLGYRYLLKGLKLMWKIRRAGIPHYTGATRLKATGQGQVEALTFHTGSRTHTLKTTSVLTHIGVIPNVQLTRSLETRHQWNTLQHCWKPELDQNGQTSLEGISVAGDNGGIGGAMVAELQGELTALAVLRTIDMPVPDHDSRSQALKQRIAKELAVRPFLDALYTPPATALAPADETIICRCEEVLAGDIRQLAREGSDGINQIKTLTRCGMGPCQGRYCGAAVSDIIAATTGQTPEQVGYYRIRHPVKPLKLGELASLTPYSQSFMAPYRKETPHDANPAPAHESAYE</sequence>
<dbReference type="OrthoDB" id="9801699at2"/>
<dbReference type="Gene3D" id="3.50.50.60">
    <property type="entry name" value="FAD/NAD(P)-binding domain"/>
    <property type="match status" value="3"/>
</dbReference>
<dbReference type="RefSeq" id="WP_073585867.1">
    <property type="nucleotide sequence ID" value="NZ_AP024898.1"/>
</dbReference>
<dbReference type="PANTHER" id="PTHR42949">
    <property type="entry name" value="ANAEROBIC GLYCEROL-3-PHOSPHATE DEHYDROGENASE SUBUNIT B"/>
    <property type="match status" value="1"/>
</dbReference>
<evidence type="ECO:0000313" key="5">
    <source>
        <dbReference type="Proteomes" id="UP000184600"/>
    </source>
</evidence>
<accession>A0A1M7Z0N2</accession>
<dbReference type="CDD" id="cd19946">
    <property type="entry name" value="GlpA-like_Fer2_BFD-like"/>
    <property type="match status" value="1"/>
</dbReference>
<dbReference type="Pfam" id="PF07992">
    <property type="entry name" value="Pyr_redox_2"/>
    <property type="match status" value="1"/>
</dbReference>
<name>A0A1M7Z0N2_9VIBR</name>
<dbReference type="PRINTS" id="PR00469">
    <property type="entry name" value="PNDRDTASEII"/>
</dbReference>